<sequence length="128" mass="13750">MRRWGPAGQAALEVFGFPGERSVAICWASWTSLCQVSAVRSSAPASPVCGPYFGTGGRLHLSGRALPPVQGCTAHRNITYEATQGQDISHLWQAVSRVLFSRVLSGRHLGHAPHVGQGSDVIFQLPSW</sequence>
<comment type="caution">
    <text evidence="1">The sequence shown here is derived from an EMBL/GenBank/DDBJ whole genome shotgun (WGS) entry which is preliminary data.</text>
</comment>
<dbReference type="AlphaFoldDB" id="A0AAV7WN21"/>
<accession>A0AAV7WN21</accession>
<proteinExistence type="predicted"/>
<organism evidence="1 2">
    <name type="scientific">Pleurodeles waltl</name>
    <name type="common">Iberian ribbed newt</name>
    <dbReference type="NCBI Taxonomy" id="8319"/>
    <lineage>
        <taxon>Eukaryota</taxon>
        <taxon>Metazoa</taxon>
        <taxon>Chordata</taxon>
        <taxon>Craniata</taxon>
        <taxon>Vertebrata</taxon>
        <taxon>Euteleostomi</taxon>
        <taxon>Amphibia</taxon>
        <taxon>Batrachia</taxon>
        <taxon>Caudata</taxon>
        <taxon>Salamandroidea</taxon>
        <taxon>Salamandridae</taxon>
        <taxon>Pleurodelinae</taxon>
        <taxon>Pleurodeles</taxon>
    </lineage>
</organism>
<evidence type="ECO:0000313" key="1">
    <source>
        <dbReference type="EMBL" id="KAJ1213938.1"/>
    </source>
</evidence>
<dbReference type="EMBL" id="JANPWB010000001">
    <property type="protein sequence ID" value="KAJ1213938.1"/>
    <property type="molecule type" value="Genomic_DNA"/>
</dbReference>
<gene>
    <name evidence="1" type="ORF">NDU88_001567</name>
</gene>
<name>A0AAV7WN21_PLEWA</name>
<evidence type="ECO:0000313" key="2">
    <source>
        <dbReference type="Proteomes" id="UP001066276"/>
    </source>
</evidence>
<reference evidence="1" key="1">
    <citation type="journal article" date="2022" name="bioRxiv">
        <title>Sequencing and chromosome-scale assembly of the giantPleurodeles waltlgenome.</title>
        <authorList>
            <person name="Brown T."/>
            <person name="Elewa A."/>
            <person name="Iarovenko S."/>
            <person name="Subramanian E."/>
            <person name="Araus A.J."/>
            <person name="Petzold A."/>
            <person name="Susuki M."/>
            <person name="Suzuki K.-i.T."/>
            <person name="Hayashi T."/>
            <person name="Toyoda A."/>
            <person name="Oliveira C."/>
            <person name="Osipova E."/>
            <person name="Leigh N.D."/>
            <person name="Simon A."/>
            <person name="Yun M.H."/>
        </authorList>
    </citation>
    <scope>NUCLEOTIDE SEQUENCE</scope>
    <source>
        <strain evidence="1">20211129_DDA</strain>
        <tissue evidence="1">Liver</tissue>
    </source>
</reference>
<dbReference type="Proteomes" id="UP001066276">
    <property type="component" value="Chromosome 1_1"/>
</dbReference>
<keyword evidence="2" id="KW-1185">Reference proteome</keyword>
<protein>
    <submittedName>
        <fullName evidence="1">Uncharacterized protein</fullName>
    </submittedName>
</protein>